<feature type="region of interest" description="Disordered" evidence="1">
    <location>
        <begin position="66"/>
        <end position="125"/>
    </location>
</feature>
<name>A0ABQ1N788_9BACT</name>
<dbReference type="Proteomes" id="UP000636010">
    <property type="component" value="Unassembled WGS sequence"/>
</dbReference>
<reference evidence="3" key="1">
    <citation type="journal article" date="2019" name="Int. J. Syst. Evol. Microbiol.">
        <title>The Global Catalogue of Microorganisms (GCM) 10K type strain sequencing project: providing services to taxonomists for standard genome sequencing and annotation.</title>
        <authorList>
            <consortium name="The Broad Institute Genomics Platform"/>
            <consortium name="The Broad Institute Genome Sequencing Center for Infectious Disease"/>
            <person name="Wu L."/>
            <person name="Ma J."/>
        </authorList>
    </citation>
    <scope>NUCLEOTIDE SEQUENCE [LARGE SCALE GENOMIC DNA]</scope>
    <source>
        <strain evidence="3">CGMCC 1.10832</strain>
    </source>
</reference>
<organism evidence="2 3">
    <name type="scientific">Marivirga lumbricoides</name>
    <dbReference type="NCBI Taxonomy" id="1046115"/>
    <lineage>
        <taxon>Bacteria</taxon>
        <taxon>Pseudomonadati</taxon>
        <taxon>Bacteroidota</taxon>
        <taxon>Cytophagia</taxon>
        <taxon>Cytophagales</taxon>
        <taxon>Marivirgaceae</taxon>
        <taxon>Marivirga</taxon>
    </lineage>
</organism>
<comment type="caution">
    <text evidence="2">The sequence shown here is derived from an EMBL/GenBank/DDBJ whole genome shotgun (WGS) entry which is preliminary data.</text>
</comment>
<proteinExistence type="predicted"/>
<dbReference type="EMBL" id="BMEC01000025">
    <property type="protein sequence ID" value="GGC55766.1"/>
    <property type="molecule type" value="Genomic_DNA"/>
</dbReference>
<protein>
    <submittedName>
        <fullName evidence="2">Uncharacterized protein</fullName>
    </submittedName>
</protein>
<evidence type="ECO:0000256" key="1">
    <source>
        <dbReference type="SAM" id="MobiDB-lite"/>
    </source>
</evidence>
<feature type="compositionally biased region" description="Basic and acidic residues" evidence="1">
    <location>
        <begin position="66"/>
        <end position="94"/>
    </location>
</feature>
<sequence>MLVKMKFISLHSNFDKEVTMAGTSLKRKARKNRVVAKKRVDNIKRLQQKPVIKNVDVEEIKAEFEKADKKPVAKKEEETAKGAKAEAKTEDAPKAKKAAPKKKAATEKSDDAPKAKKSEDKKEDK</sequence>
<gene>
    <name evidence="2" type="ORF">GCM10011506_46820</name>
</gene>
<evidence type="ECO:0000313" key="2">
    <source>
        <dbReference type="EMBL" id="GGC55766.1"/>
    </source>
</evidence>
<keyword evidence="3" id="KW-1185">Reference proteome</keyword>
<accession>A0ABQ1N788</accession>
<feature type="compositionally biased region" description="Basic and acidic residues" evidence="1">
    <location>
        <begin position="104"/>
        <end position="125"/>
    </location>
</feature>
<evidence type="ECO:0000313" key="3">
    <source>
        <dbReference type="Proteomes" id="UP000636010"/>
    </source>
</evidence>